<dbReference type="InterPro" id="IPR004474">
    <property type="entry name" value="LytR_CpsA_psr"/>
</dbReference>
<feature type="region of interest" description="Disordered" evidence="2">
    <location>
        <begin position="353"/>
        <end position="383"/>
    </location>
</feature>
<keyword evidence="3" id="KW-0812">Transmembrane</keyword>
<keyword evidence="7" id="KW-1185">Reference proteome</keyword>
<dbReference type="InterPro" id="IPR050922">
    <property type="entry name" value="LytR/CpsA/Psr_CW_biosynth"/>
</dbReference>
<comment type="similarity">
    <text evidence="1">Belongs to the LytR/CpsA/Psr (LCP) family.</text>
</comment>
<feature type="domain" description="Cell envelope-related transcriptional attenuator" evidence="4">
    <location>
        <begin position="113"/>
        <end position="259"/>
    </location>
</feature>
<dbReference type="Proteomes" id="UP001431693">
    <property type="component" value="Unassembled WGS sequence"/>
</dbReference>
<sequence length="482" mass="50486">MSQKNRPQRQLSNASSLSRERSANRYVTKRHQQKRRRGVKGVLVGVGVVAACAVVGLAIYLGTIQSRLSAGVDSGLLSSLTRTTVTKPFYMLLLGTDKSAEREETGSTDGVYRSDSIMLARIDPASKEVTLVSIERDILVDMGDHGEQKVNAAYTIGGAGYEVDMVSKLAGVDISHYAEINFDEFVKVVDTIGGIDVDIKIDLDDDLAGLHLKAGRQTINGEQALALCRARHAYDNYGGGDYYRTANQRMVIGAILKKILASSPATIAASVNQLAGSVTTDLSLTDILSLAGSFRGFDPSTNLMSGLTPTESKYINGGWYDVIKEDEWRTMMERVNAGLSPYASEDDDFTRDVAGSSSAIKNDDGTGSSSSSGASGTSGSTSATGGTVLVMNGAGVNGLAGSVATSLRSAGYTCEAVSADTFDHSTTEVLAVGNGNQGLALAVADRLGLSVTGVLTAAPSGTPEGFDPAVVVILGQDMADKY</sequence>
<evidence type="ECO:0000313" key="7">
    <source>
        <dbReference type="Proteomes" id="UP001431693"/>
    </source>
</evidence>
<dbReference type="InterPro" id="IPR027381">
    <property type="entry name" value="LytR/CpsA/Psr_C"/>
</dbReference>
<accession>A0ABT6ZK71</accession>
<protein>
    <submittedName>
        <fullName evidence="6">LCP family protein</fullName>
    </submittedName>
</protein>
<name>A0ABT6ZK71_9ACTN</name>
<gene>
    <name evidence="6" type="ORF">QJ043_05040</name>
</gene>
<dbReference type="NCBIfam" id="TIGR00350">
    <property type="entry name" value="lytR_cpsA_psr"/>
    <property type="match status" value="1"/>
</dbReference>
<proteinExistence type="inferred from homology"/>
<dbReference type="Gene3D" id="3.40.630.190">
    <property type="entry name" value="LCP protein"/>
    <property type="match status" value="1"/>
</dbReference>
<dbReference type="PANTHER" id="PTHR33392:SF6">
    <property type="entry name" value="POLYISOPRENYL-TEICHOIC ACID--PEPTIDOGLYCAN TEICHOIC ACID TRANSFERASE TAGU"/>
    <property type="match status" value="1"/>
</dbReference>
<keyword evidence="3" id="KW-1133">Transmembrane helix</keyword>
<feature type="domain" description="LytR/CpsA/Psr regulator C-terminal" evidence="5">
    <location>
        <begin position="387"/>
        <end position="477"/>
    </location>
</feature>
<evidence type="ECO:0000259" key="4">
    <source>
        <dbReference type="Pfam" id="PF03816"/>
    </source>
</evidence>
<organism evidence="6 7">
    <name type="scientific">Kribbibacterium absianum</name>
    <dbReference type="NCBI Taxonomy" id="3044210"/>
    <lineage>
        <taxon>Bacteria</taxon>
        <taxon>Bacillati</taxon>
        <taxon>Actinomycetota</taxon>
        <taxon>Coriobacteriia</taxon>
        <taxon>Coriobacteriales</taxon>
        <taxon>Kribbibacteriaceae</taxon>
        <taxon>Kribbibacterium</taxon>
    </lineage>
</organism>
<evidence type="ECO:0000256" key="1">
    <source>
        <dbReference type="ARBA" id="ARBA00006068"/>
    </source>
</evidence>
<dbReference type="Pfam" id="PF13399">
    <property type="entry name" value="LytR_C"/>
    <property type="match status" value="1"/>
</dbReference>
<evidence type="ECO:0000313" key="6">
    <source>
        <dbReference type="EMBL" id="MDJ1129443.1"/>
    </source>
</evidence>
<dbReference type="PANTHER" id="PTHR33392">
    <property type="entry name" value="POLYISOPRENYL-TEICHOIC ACID--PEPTIDOGLYCAN TEICHOIC ACID TRANSFERASE TAGU"/>
    <property type="match status" value="1"/>
</dbReference>
<evidence type="ECO:0000256" key="3">
    <source>
        <dbReference type="SAM" id="Phobius"/>
    </source>
</evidence>
<feature type="region of interest" description="Disordered" evidence="2">
    <location>
        <begin position="1"/>
        <end position="33"/>
    </location>
</feature>
<evidence type="ECO:0000256" key="2">
    <source>
        <dbReference type="SAM" id="MobiDB-lite"/>
    </source>
</evidence>
<evidence type="ECO:0000259" key="5">
    <source>
        <dbReference type="Pfam" id="PF13399"/>
    </source>
</evidence>
<feature type="transmembrane region" description="Helical" evidence="3">
    <location>
        <begin position="39"/>
        <end position="61"/>
    </location>
</feature>
<reference evidence="6" key="1">
    <citation type="submission" date="2023-05" db="EMBL/GenBank/DDBJ databases">
        <title>[olsenella] sp. nov., isolated from a pig farm feces dump.</title>
        <authorList>
            <person name="Chang Y.-H."/>
        </authorList>
    </citation>
    <scope>NUCLEOTIDE SEQUENCE</scope>
    <source>
        <strain evidence="6">YH-ols2217</strain>
    </source>
</reference>
<comment type="caution">
    <text evidence="6">The sequence shown here is derived from an EMBL/GenBank/DDBJ whole genome shotgun (WGS) entry which is preliminary data.</text>
</comment>
<dbReference type="EMBL" id="JASJEX010000002">
    <property type="protein sequence ID" value="MDJ1129443.1"/>
    <property type="molecule type" value="Genomic_DNA"/>
</dbReference>
<dbReference type="Pfam" id="PF03816">
    <property type="entry name" value="LytR_cpsA_psr"/>
    <property type="match status" value="1"/>
</dbReference>
<keyword evidence="3" id="KW-0472">Membrane</keyword>
<dbReference type="Gene3D" id="3.30.70.2390">
    <property type="match status" value="1"/>
</dbReference>
<feature type="compositionally biased region" description="Polar residues" evidence="2">
    <location>
        <begin position="1"/>
        <end position="17"/>
    </location>
</feature>
<feature type="compositionally biased region" description="Low complexity" evidence="2">
    <location>
        <begin position="365"/>
        <end position="383"/>
    </location>
</feature>
<dbReference type="RefSeq" id="WP_283713769.1">
    <property type="nucleotide sequence ID" value="NZ_JASJEW010000006.1"/>
</dbReference>